<name>A0AA86R0T7_9EUKA</name>
<feature type="domain" description="Myb-like" evidence="1">
    <location>
        <begin position="1"/>
        <end position="56"/>
    </location>
</feature>
<sequence length="280" mass="32647">MNKREYKKWTDEDRDKLVGLVKSNVSSTGRIYWDIVCSKFSNRTILQCKNYYQNIIRPNLPEEINKNKISINKPSNIEIPPSIPVKDASQTYKSNSCDSVNMSQDQLFDDEQYAWTNYESIRLTGLITLYGSDIEKLHIFFQNRTKDELKKCIQWQLQQMKKYHDLFQSIMNGIYFNQSPSQAELRIVVGIIRVIQYRCLVINMSPDSKFPEIPQNVIKLVQSILGTEIDSLVTLGHTDFVESALFGQIDLEFGLVNLVNKLPLIEELYKKLYGNDIYYE</sequence>
<dbReference type="PROSITE" id="PS51294">
    <property type="entry name" value="HTH_MYB"/>
    <property type="match status" value="1"/>
</dbReference>
<dbReference type="AlphaFoldDB" id="A0AA86R0T7"/>
<dbReference type="InterPro" id="IPR001005">
    <property type="entry name" value="SANT/Myb"/>
</dbReference>
<evidence type="ECO:0000313" key="3">
    <source>
        <dbReference type="EMBL" id="CAI9969599.1"/>
    </source>
</evidence>
<evidence type="ECO:0000259" key="2">
    <source>
        <dbReference type="PROSITE" id="PS51294"/>
    </source>
</evidence>
<dbReference type="SUPFAM" id="SSF46689">
    <property type="entry name" value="Homeodomain-like"/>
    <property type="match status" value="1"/>
</dbReference>
<keyword evidence="5" id="KW-1185">Reference proteome</keyword>
<keyword evidence="3" id="KW-0238">DNA-binding</keyword>
<reference evidence="3" key="1">
    <citation type="submission" date="2023-06" db="EMBL/GenBank/DDBJ databases">
        <authorList>
            <person name="Kurt Z."/>
        </authorList>
    </citation>
    <scope>NUCLEOTIDE SEQUENCE</scope>
</reference>
<evidence type="ECO:0000313" key="4">
    <source>
        <dbReference type="EMBL" id="CAL6078123.1"/>
    </source>
</evidence>
<dbReference type="Pfam" id="PF00249">
    <property type="entry name" value="Myb_DNA-binding"/>
    <property type="match status" value="1"/>
</dbReference>
<accession>A0AA86R0T7</accession>
<dbReference type="Gene3D" id="1.10.10.60">
    <property type="entry name" value="Homeodomain-like"/>
    <property type="match status" value="1"/>
</dbReference>
<feature type="domain" description="HTH myb-type" evidence="2">
    <location>
        <begin position="1"/>
        <end position="60"/>
    </location>
</feature>
<dbReference type="InterPro" id="IPR017930">
    <property type="entry name" value="Myb_dom"/>
</dbReference>
<comment type="caution">
    <text evidence="3">The sequence shown here is derived from an EMBL/GenBank/DDBJ whole genome shotgun (WGS) entry which is preliminary data.</text>
</comment>
<dbReference type="GO" id="GO:0003677">
    <property type="term" value="F:DNA binding"/>
    <property type="evidence" value="ECO:0007669"/>
    <property type="project" value="UniProtKB-KW"/>
</dbReference>
<dbReference type="EMBL" id="CATOUU010001061">
    <property type="protein sequence ID" value="CAI9969599.1"/>
    <property type="molecule type" value="Genomic_DNA"/>
</dbReference>
<dbReference type="EMBL" id="CAXDID020000332">
    <property type="protein sequence ID" value="CAL6078123.1"/>
    <property type="molecule type" value="Genomic_DNA"/>
</dbReference>
<organism evidence="3">
    <name type="scientific">Hexamita inflata</name>
    <dbReference type="NCBI Taxonomy" id="28002"/>
    <lineage>
        <taxon>Eukaryota</taxon>
        <taxon>Metamonada</taxon>
        <taxon>Diplomonadida</taxon>
        <taxon>Hexamitidae</taxon>
        <taxon>Hexamitinae</taxon>
        <taxon>Hexamita</taxon>
    </lineage>
</organism>
<proteinExistence type="predicted"/>
<evidence type="ECO:0000313" key="5">
    <source>
        <dbReference type="Proteomes" id="UP001642409"/>
    </source>
</evidence>
<dbReference type="PROSITE" id="PS50090">
    <property type="entry name" value="MYB_LIKE"/>
    <property type="match status" value="1"/>
</dbReference>
<protein>
    <submittedName>
        <fullName evidence="3">Myb-like DNA-binding domain-containing protein</fullName>
    </submittedName>
    <submittedName>
        <fullName evidence="4">Myb-like_DNA-binding domain-containing protein</fullName>
    </submittedName>
</protein>
<dbReference type="InterPro" id="IPR009057">
    <property type="entry name" value="Homeodomain-like_sf"/>
</dbReference>
<dbReference type="CDD" id="cd00167">
    <property type="entry name" value="SANT"/>
    <property type="match status" value="1"/>
</dbReference>
<gene>
    <name evidence="3" type="ORF">HINF_LOCUS57244</name>
    <name evidence="4" type="ORF">HINF_LOCUS58752</name>
</gene>
<evidence type="ECO:0000259" key="1">
    <source>
        <dbReference type="PROSITE" id="PS50090"/>
    </source>
</evidence>
<dbReference type="Proteomes" id="UP001642409">
    <property type="component" value="Unassembled WGS sequence"/>
</dbReference>
<reference evidence="4 5" key="2">
    <citation type="submission" date="2024-07" db="EMBL/GenBank/DDBJ databases">
        <authorList>
            <person name="Akdeniz Z."/>
        </authorList>
    </citation>
    <scope>NUCLEOTIDE SEQUENCE [LARGE SCALE GENOMIC DNA]</scope>
</reference>